<dbReference type="GO" id="GO:0000160">
    <property type="term" value="P:phosphorelay signal transduction system"/>
    <property type="evidence" value="ECO:0007669"/>
    <property type="project" value="InterPro"/>
</dbReference>
<keyword evidence="4" id="KW-0238">DNA-binding</keyword>
<dbReference type="InterPro" id="IPR025662">
    <property type="entry name" value="Sigma_54_int_dom_ATP-bd_1"/>
</dbReference>
<evidence type="ECO:0000313" key="8">
    <source>
        <dbReference type="EMBL" id="SVC11448.1"/>
    </source>
</evidence>
<dbReference type="GO" id="GO:0006355">
    <property type="term" value="P:regulation of DNA-templated transcription"/>
    <property type="evidence" value="ECO:0007669"/>
    <property type="project" value="InterPro"/>
</dbReference>
<evidence type="ECO:0000256" key="3">
    <source>
        <dbReference type="ARBA" id="ARBA00023015"/>
    </source>
</evidence>
<sequence>MRLLIIGALGGQISGASQIATTRGAKVSQANDIEAGLAALRSGNGADVIMIDSNLDIKKLVSSLESERINVPVVACGIDGESKTAVRAIKAGAQEFIPLPPDEELIAAVFEAVSEDASSIVYKDPLMAKTLKLAEQVSNSNASIFVVGQSGTGKELIARHIHQKSPRSRAPFVAINCAAIPENLLESELFGYEKGSFTGAVARRLGKFEEANKGTLLLDEISEMDLRLQAKLLRAIQEQEIDRIGGKGPVKVDVRIIATSNRKMEEQVKNGKFREDLYFRLNVITIEIPKLVERPRDIQT</sequence>
<keyword evidence="2" id="KW-0067">ATP-binding</keyword>
<dbReference type="EMBL" id="UINC01074348">
    <property type="protein sequence ID" value="SVC11448.1"/>
    <property type="molecule type" value="Genomic_DNA"/>
</dbReference>
<accession>A0A382JIC3</accession>
<keyword evidence="3" id="KW-0805">Transcription regulation</keyword>
<name>A0A382JIC3_9ZZZZ</name>
<evidence type="ECO:0000256" key="5">
    <source>
        <dbReference type="ARBA" id="ARBA00023163"/>
    </source>
</evidence>
<dbReference type="AlphaFoldDB" id="A0A382JIC3"/>
<keyword evidence="1" id="KW-0547">Nucleotide-binding</keyword>
<evidence type="ECO:0000259" key="6">
    <source>
        <dbReference type="PROSITE" id="PS50045"/>
    </source>
</evidence>
<feature type="non-terminal residue" evidence="8">
    <location>
        <position position="300"/>
    </location>
</feature>
<dbReference type="PROSITE" id="PS00675">
    <property type="entry name" value="SIGMA54_INTERACT_1"/>
    <property type="match status" value="1"/>
</dbReference>
<keyword evidence="5" id="KW-0804">Transcription</keyword>
<evidence type="ECO:0000256" key="2">
    <source>
        <dbReference type="ARBA" id="ARBA00022840"/>
    </source>
</evidence>
<dbReference type="SMART" id="SM00448">
    <property type="entry name" value="REC"/>
    <property type="match status" value="1"/>
</dbReference>
<dbReference type="PROSITE" id="PS00676">
    <property type="entry name" value="SIGMA54_INTERACT_2"/>
    <property type="match status" value="1"/>
</dbReference>
<dbReference type="Pfam" id="PF00158">
    <property type="entry name" value="Sigma54_activat"/>
    <property type="match status" value="1"/>
</dbReference>
<proteinExistence type="predicted"/>
<dbReference type="SUPFAM" id="SSF52540">
    <property type="entry name" value="P-loop containing nucleoside triphosphate hydrolases"/>
    <property type="match status" value="1"/>
</dbReference>
<dbReference type="InterPro" id="IPR027417">
    <property type="entry name" value="P-loop_NTPase"/>
</dbReference>
<dbReference type="InterPro" id="IPR025943">
    <property type="entry name" value="Sigma_54_int_dom_ATP-bd_2"/>
</dbReference>
<dbReference type="CDD" id="cd00009">
    <property type="entry name" value="AAA"/>
    <property type="match status" value="1"/>
</dbReference>
<dbReference type="InterPro" id="IPR003593">
    <property type="entry name" value="AAA+_ATPase"/>
</dbReference>
<dbReference type="Gene3D" id="3.40.50.2300">
    <property type="match status" value="1"/>
</dbReference>
<dbReference type="PANTHER" id="PTHR32071">
    <property type="entry name" value="TRANSCRIPTIONAL REGULATORY PROTEIN"/>
    <property type="match status" value="1"/>
</dbReference>
<dbReference type="GO" id="GO:0005524">
    <property type="term" value="F:ATP binding"/>
    <property type="evidence" value="ECO:0007669"/>
    <property type="project" value="UniProtKB-KW"/>
</dbReference>
<dbReference type="Gene3D" id="3.40.50.300">
    <property type="entry name" value="P-loop containing nucleotide triphosphate hydrolases"/>
    <property type="match status" value="1"/>
</dbReference>
<organism evidence="8">
    <name type="scientific">marine metagenome</name>
    <dbReference type="NCBI Taxonomy" id="408172"/>
    <lineage>
        <taxon>unclassified sequences</taxon>
        <taxon>metagenomes</taxon>
        <taxon>ecological metagenomes</taxon>
    </lineage>
</organism>
<dbReference type="InterPro" id="IPR001789">
    <property type="entry name" value="Sig_transdc_resp-reg_receiver"/>
</dbReference>
<evidence type="ECO:0000256" key="4">
    <source>
        <dbReference type="ARBA" id="ARBA00023125"/>
    </source>
</evidence>
<protein>
    <recommendedName>
        <fullName evidence="9">Sigma-54 factor interaction domain-containing protein</fullName>
    </recommendedName>
</protein>
<evidence type="ECO:0000256" key="1">
    <source>
        <dbReference type="ARBA" id="ARBA00022741"/>
    </source>
</evidence>
<feature type="domain" description="Response regulatory" evidence="7">
    <location>
        <begin position="2"/>
        <end position="114"/>
    </location>
</feature>
<feature type="domain" description="Sigma-54 factor interaction" evidence="6">
    <location>
        <begin position="120"/>
        <end position="300"/>
    </location>
</feature>
<dbReference type="InterPro" id="IPR011006">
    <property type="entry name" value="CheY-like_superfamily"/>
</dbReference>
<dbReference type="PROSITE" id="PS50045">
    <property type="entry name" value="SIGMA54_INTERACT_4"/>
    <property type="match status" value="1"/>
</dbReference>
<dbReference type="SMART" id="SM00382">
    <property type="entry name" value="AAA"/>
    <property type="match status" value="1"/>
</dbReference>
<dbReference type="GO" id="GO:0003677">
    <property type="term" value="F:DNA binding"/>
    <property type="evidence" value="ECO:0007669"/>
    <property type="project" value="UniProtKB-KW"/>
</dbReference>
<dbReference type="PANTHER" id="PTHR32071:SF21">
    <property type="entry name" value="TRANSCRIPTIONAL REGULATORY PROTEIN FLGR"/>
    <property type="match status" value="1"/>
</dbReference>
<dbReference type="FunFam" id="3.40.50.300:FF:000006">
    <property type="entry name" value="DNA-binding transcriptional regulator NtrC"/>
    <property type="match status" value="1"/>
</dbReference>
<gene>
    <name evidence="8" type="ORF">METZ01_LOCUS264302</name>
</gene>
<dbReference type="PROSITE" id="PS50110">
    <property type="entry name" value="RESPONSE_REGULATORY"/>
    <property type="match status" value="1"/>
</dbReference>
<dbReference type="InterPro" id="IPR002078">
    <property type="entry name" value="Sigma_54_int"/>
</dbReference>
<evidence type="ECO:0008006" key="9">
    <source>
        <dbReference type="Google" id="ProtNLM"/>
    </source>
</evidence>
<evidence type="ECO:0000259" key="7">
    <source>
        <dbReference type="PROSITE" id="PS50110"/>
    </source>
</evidence>
<dbReference type="SUPFAM" id="SSF52172">
    <property type="entry name" value="CheY-like"/>
    <property type="match status" value="1"/>
</dbReference>
<reference evidence="8" key="1">
    <citation type="submission" date="2018-05" db="EMBL/GenBank/DDBJ databases">
        <authorList>
            <person name="Lanie J.A."/>
            <person name="Ng W.-L."/>
            <person name="Kazmierczak K.M."/>
            <person name="Andrzejewski T.M."/>
            <person name="Davidsen T.M."/>
            <person name="Wayne K.J."/>
            <person name="Tettelin H."/>
            <person name="Glass J.I."/>
            <person name="Rusch D."/>
            <person name="Podicherti R."/>
            <person name="Tsui H.-C.T."/>
            <person name="Winkler M.E."/>
        </authorList>
    </citation>
    <scope>NUCLEOTIDE SEQUENCE</scope>
</reference>